<dbReference type="RefSeq" id="WP_338751508.1">
    <property type="nucleotide sequence ID" value="NZ_CP147404.1"/>
</dbReference>
<evidence type="ECO:0000313" key="3">
    <source>
        <dbReference type="Proteomes" id="UP001387364"/>
    </source>
</evidence>
<dbReference type="PANTHER" id="PTHR43617">
    <property type="entry name" value="L-AMINO ACID N-ACETYLTRANSFERASE"/>
    <property type="match status" value="1"/>
</dbReference>
<keyword evidence="3" id="KW-1185">Reference proteome</keyword>
<dbReference type="Gene3D" id="3.40.630.30">
    <property type="match status" value="1"/>
</dbReference>
<dbReference type="InterPro" id="IPR016181">
    <property type="entry name" value="Acyl_CoA_acyltransferase"/>
</dbReference>
<dbReference type="EMBL" id="CP147404">
    <property type="protein sequence ID" value="WXB92721.1"/>
    <property type="molecule type" value="Genomic_DNA"/>
</dbReference>
<dbReference type="Proteomes" id="UP001387364">
    <property type="component" value="Chromosome"/>
</dbReference>
<reference evidence="2 3" key="1">
    <citation type="submission" date="2024-02" db="EMBL/GenBank/DDBJ databases">
        <title>Seven novel Bacillus-like species.</title>
        <authorList>
            <person name="Liu G."/>
        </authorList>
    </citation>
    <scope>NUCLEOTIDE SEQUENCE [LARGE SCALE GENOMIC DNA]</scope>
    <source>
        <strain evidence="2 3">FJAT-52991</strain>
    </source>
</reference>
<dbReference type="InterPro" id="IPR000182">
    <property type="entry name" value="GNAT_dom"/>
</dbReference>
<feature type="domain" description="N-acetyltransferase" evidence="1">
    <location>
        <begin position="5"/>
        <end position="150"/>
    </location>
</feature>
<dbReference type="CDD" id="cd04301">
    <property type="entry name" value="NAT_SF"/>
    <property type="match status" value="1"/>
</dbReference>
<protein>
    <submittedName>
        <fullName evidence="2">GNAT family N-acetyltransferase</fullName>
    </submittedName>
</protein>
<dbReference type="InterPro" id="IPR050276">
    <property type="entry name" value="MshD_Acetyltransferase"/>
</dbReference>
<organism evidence="2 3">
    <name type="scientific">Bacillus kandeliae</name>
    <dbReference type="NCBI Taxonomy" id="3129297"/>
    <lineage>
        <taxon>Bacteria</taxon>
        <taxon>Bacillati</taxon>
        <taxon>Bacillota</taxon>
        <taxon>Bacilli</taxon>
        <taxon>Bacillales</taxon>
        <taxon>Bacillaceae</taxon>
        <taxon>Bacillus</taxon>
    </lineage>
</organism>
<proteinExistence type="predicted"/>
<sequence>MNLCMKEVCADNWKAIALLSVTEEQQPFIESNAYSIAQSMFEHEWKSVGLYDGETLVGYAMYGPKRSTGHIWLDRFMIDQHYQGQGYATRFLQILLKQMTETYESNQIFLSVFAKNKTAQRLYEKFGFRLNGETDTTSKVEGLVMELNLKNRK</sequence>
<gene>
    <name evidence="2" type="ORF">WDJ61_16060</name>
</gene>
<dbReference type="Pfam" id="PF00583">
    <property type="entry name" value="Acetyltransf_1"/>
    <property type="match status" value="1"/>
</dbReference>
<evidence type="ECO:0000313" key="2">
    <source>
        <dbReference type="EMBL" id="WXB92721.1"/>
    </source>
</evidence>
<accession>A0ABZ2N543</accession>
<name>A0ABZ2N543_9BACI</name>
<evidence type="ECO:0000259" key="1">
    <source>
        <dbReference type="PROSITE" id="PS51186"/>
    </source>
</evidence>
<dbReference type="PROSITE" id="PS51186">
    <property type="entry name" value="GNAT"/>
    <property type="match status" value="1"/>
</dbReference>
<dbReference type="SUPFAM" id="SSF55729">
    <property type="entry name" value="Acyl-CoA N-acyltransferases (Nat)"/>
    <property type="match status" value="1"/>
</dbReference>